<organism evidence="1 2">
    <name type="scientific">Romanomermis culicivorax</name>
    <name type="common">Nematode worm</name>
    <dbReference type="NCBI Taxonomy" id="13658"/>
    <lineage>
        <taxon>Eukaryota</taxon>
        <taxon>Metazoa</taxon>
        <taxon>Ecdysozoa</taxon>
        <taxon>Nematoda</taxon>
        <taxon>Enoplea</taxon>
        <taxon>Dorylaimia</taxon>
        <taxon>Mermithida</taxon>
        <taxon>Mermithoidea</taxon>
        <taxon>Mermithidae</taxon>
        <taxon>Romanomermis</taxon>
    </lineage>
</organism>
<dbReference type="WBParaSite" id="nRc.2.0.1.t00310-RA">
    <property type="protein sequence ID" value="nRc.2.0.1.t00310-RA"/>
    <property type="gene ID" value="nRc.2.0.1.g00310"/>
</dbReference>
<name>A0A915HG82_ROMCU</name>
<protein>
    <submittedName>
        <fullName evidence="2">Uncharacterized protein</fullName>
    </submittedName>
</protein>
<evidence type="ECO:0000313" key="1">
    <source>
        <dbReference type="Proteomes" id="UP000887565"/>
    </source>
</evidence>
<proteinExistence type="predicted"/>
<sequence>MINKFERLTNFLYHRVDAKLFSNDSEFDDDKSEPTEVYSPVMNITKLKLSKQFKLMQKFMKANTRALRVEISSGGSPKSYVQIQGAELQLTCLYRADSDYTTNEENVSLQL</sequence>
<keyword evidence="1" id="KW-1185">Reference proteome</keyword>
<evidence type="ECO:0000313" key="2">
    <source>
        <dbReference type="WBParaSite" id="nRc.2.0.1.t00310-RA"/>
    </source>
</evidence>
<dbReference type="Proteomes" id="UP000887565">
    <property type="component" value="Unplaced"/>
</dbReference>
<reference evidence="2" key="1">
    <citation type="submission" date="2022-11" db="UniProtKB">
        <authorList>
            <consortium name="WormBaseParasite"/>
        </authorList>
    </citation>
    <scope>IDENTIFICATION</scope>
</reference>
<accession>A0A915HG82</accession>
<dbReference type="AlphaFoldDB" id="A0A915HG82"/>